<name>A0ABP8RM75_9PSEU</name>
<dbReference type="PANTHER" id="PTHR43408:SF1">
    <property type="entry name" value="FMN REDUCTASE (NADPH)"/>
    <property type="match status" value="1"/>
</dbReference>
<feature type="compositionally biased region" description="Basic and acidic residues" evidence="4">
    <location>
        <begin position="19"/>
        <end position="33"/>
    </location>
</feature>
<dbReference type="InterPro" id="IPR051814">
    <property type="entry name" value="NAD(P)H-dep_FMN_reductase"/>
</dbReference>
<keyword evidence="1" id="KW-0285">Flavoprotein</keyword>
<feature type="domain" description="NADPH-dependent FMN reductase-like" evidence="5">
    <location>
        <begin position="65"/>
        <end position="200"/>
    </location>
</feature>
<dbReference type="SUPFAM" id="SSF52218">
    <property type="entry name" value="Flavoproteins"/>
    <property type="match status" value="1"/>
</dbReference>
<keyword evidence="3" id="KW-0560">Oxidoreductase</keyword>
<dbReference type="Gene3D" id="3.40.50.360">
    <property type="match status" value="1"/>
</dbReference>
<keyword evidence="2" id="KW-0288">FMN</keyword>
<reference evidence="7" key="1">
    <citation type="journal article" date="2019" name="Int. J. Syst. Evol. Microbiol.">
        <title>The Global Catalogue of Microorganisms (GCM) 10K type strain sequencing project: providing services to taxonomists for standard genome sequencing and annotation.</title>
        <authorList>
            <consortium name="The Broad Institute Genomics Platform"/>
            <consortium name="The Broad Institute Genome Sequencing Center for Infectious Disease"/>
            <person name="Wu L."/>
            <person name="Ma J."/>
        </authorList>
    </citation>
    <scope>NUCLEOTIDE SEQUENCE [LARGE SCALE GENOMIC DNA]</scope>
    <source>
        <strain evidence="7">JCM 17906</strain>
    </source>
</reference>
<comment type="caution">
    <text evidence="6">The sequence shown here is derived from an EMBL/GenBank/DDBJ whole genome shotgun (WGS) entry which is preliminary data.</text>
</comment>
<evidence type="ECO:0000313" key="7">
    <source>
        <dbReference type="Proteomes" id="UP001501598"/>
    </source>
</evidence>
<keyword evidence="7" id="KW-1185">Reference proteome</keyword>
<evidence type="ECO:0000313" key="6">
    <source>
        <dbReference type="EMBL" id="GAA4542590.1"/>
    </source>
</evidence>
<evidence type="ECO:0000259" key="5">
    <source>
        <dbReference type="Pfam" id="PF03358"/>
    </source>
</evidence>
<evidence type="ECO:0000256" key="3">
    <source>
        <dbReference type="ARBA" id="ARBA00023002"/>
    </source>
</evidence>
<dbReference type="InterPro" id="IPR029039">
    <property type="entry name" value="Flavoprotein-like_sf"/>
</dbReference>
<accession>A0ABP8RM75</accession>
<evidence type="ECO:0000256" key="1">
    <source>
        <dbReference type="ARBA" id="ARBA00022630"/>
    </source>
</evidence>
<evidence type="ECO:0000256" key="4">
    <source>
        <dbReference type="SAM" id="MobiDB-lite"/>
    </source>
</evidence>
<dbReference type="Pfam" id="PF03358">
    <property type="entry name" value="FMN_red"/>
    <property type="match status" value="1"/>
</dbReference>
<evidence type="ECO:0000256" key="2">
    <source>
        <dbReference type="ARBA" id="ARBA00022643"/>
    </source>
</evidence>
<dbReference type="Proteomes" id="UP001501598">
    <property type="component" value="Unassembled WGS sequence"/>
</dbReference>
<sequence length="242" mass="24991">MTQDTRTPRRRPAPTAVDGPHELRGSPGERRREWRKQLVTPQSLPARPVRVTMARMSEDEGAIGRVVVVVGNPKVGSRTATAGRAAAAAVAPTAEVTTVEVAELAGGLFAWGDPAVAAAKATVLGADLLVVATPVYKASYTGLLKSFLDQFGRDELGALATVPLMVGAAPLHSLAVEEQLRPVLVEIGASCPTRGLYVLESAIGSGDLQTQLAEFVGLWGPALTAVAGARSVAGVESGVGAR</sequence>
<proteinExistence type="predicted"/>
<dbReference type="EMBL" id="BAABGT010000025">
    <property type="protein sequence ID" value="GAA4542590.1"/>
    <property type="molecule type" value="Genomic_DNA"/>
</dbReference>
<dbReference type="InterPro" id="IPR005025">
    <property type="entry name" value="FMN_Rdtase-like_dom"/>
</dbReference>
<organism evidence="6 7">
    <name type="scientific">Pseudonocardia xishanensis</name>
    <dbReference type="NCBI Taxonomy" id="630995"/>
    <lineage>
        <taxon>Bacteria</taxon>
        <taxon>Bacillati</taxon>
        <taxon>Actinomycetota</taxon>
        <taxon>Actinomycetes</taxon>
        <taxon>Pseudonocardiales</taxon>
        <taxon>Pseudonocardiaceae</taxon>
        <taxon>Pseudonocardia</taxon>
    </lineage>
</organism>
<dbReference type="PANTHER" id="PTHR43408">
    <property type="entry name" value="FMN REDUCTASE (NADPH)"/>
    <property type="match status" value="1"/>
</dbReference>
<gene>
    <name evidence="6" type="ORF">GCM10023175_18170</name>
</gene>
<feature type="region of interest" description="Disordered" evidence="4">
    <location>
        <begin position="1"/>
        <end position="33"/>
    </location>
</feature>
<protein>
    <recommendedName>
        <fullName evidence="5">NADPH-dependent FMN reductase-like domain-containing protein</fullName>
    </recommendedName>
</protein>